<feature type="region of interest" description="Disordered" evidence="1">
    <location>
        <begin position="1"/>
        <end position="83"/>
    </location>
</feature>
<dbReference type="EMBL" id="KZ819427">
    <property type="protein sequence ID" value="PWN40179.1"/>
    <property type="molecule type" value="Genomic_DNA"/>
</dbReference>
<feature type="region of interest" description="Disordered" evidence="1">
    <location>
        <begin position="248"/>
        <end position="341"/>
    </location>
</feature>
<evidence type="ECO:0000313" key="2">
    <source>
        <dbReference type="EMBL" id="PWN40179.1"/>
    </source>
</evidence>
<dbReference type="InParanoid" id="A0A316VR91"/>
<feature type="compositionally biased region" description="Low complexity" evidence="1">
    <location>
        <begin position="286"/>
        <end position="339"/>
    </location>
</feature>
<dbReference type="OrthoDB" id="17066at2759"/>
<proteinExistence type="predicted"/>
<name>A0A316VR91_9BASI</name>
<keyword evidence="3" id="KW-1185">Reference proteome</keyword>
<evidence type="ECO:0000256" key="1">
    <source>
        <dbReference type="SAM" id="MobiDB-lite"/>
    </source>
</evidence>
<evidence type="ECO:0000313" key="3">
    <source>
        <dbReference type="Proteomes" id="UP000245783"/>
    </source>
</evidence>
<dbReference type="RefSeq" id="XP_025367339.1">
    <property type="nucleotide sequence ID" value="XM_025511190.1"/>
</dbReference>
<feature type="compositionally biased region" description="Low complexity" evidence="1">
    <location>
        <begin position="39"/>
        <end position="49"/>
    </location>
</feature>
<feature type="compositionally biased region" description="Low complexity" evidence="1">
    <location>
        <begin position="9"/>
        <end position="22"/>
    </location>
</feature>
<organism evidence="2 3">
    <name type="scientific">Ceraceosorus guamensis</name>
    <dbReference type="NCBI Taxonomy" id="1522189"/>
    <lineage>
        <taxon>Eukaryota</taxon>
        <taxon>Fungi</taxon>
        <taxon>Dikarya</taxon>
        <taxon>Basidiomycota</taxon>
        <taxon>Ustilaginomycotina</taxon>
        <taxon>Exobasidiomycetes</taxon>
        <taxon>Ceraceosorales</taxon>
        <taxon>Ceraceosoraceae</taxon>
        <taxon>Ceraceosorus</taxon>
    </lineage>
</organism>
<reference evidence="2 3" key="1">
    <citation type="journal article" date="2018" name="Mol. Biol. Evol.">
        <title>Broad Genomic Sampling Reveals a Smut Pathogenic Ancestry of the Fungal Clade Ustilaginomycotina.</title>
        <authorList>
            <person name="Kijpornyongpan T."/>
            <person name="Mondo S.J."/>
            <person name="Barry K."/>
            <person name="Sandor L."/>
            <person name="Lee J."/>
            <person name="Lipzen A."/>
            <person name="Pangilinan J."/>
            <person name="LaButti K."/>
            <person name="Hainaut M."/>
            <person name="Henrissat B."/>
            <person name="Grigoriev I.V."/>
            <person name="Spatafora J.W."/>
            <person name="Aime M.C."/>
        </authorList>
    </citation>
    <scope>NUCLEOTIDE SEQUENCE [LARGE SCALE GENOMIC DNA]</scope>
    <source>
        <strain evidence="2 3">MCA 4658</strain>
    </source>
</reference>
<accession>A0A316VR91</accession>
<dbReference type="AlphaFoldDB" id="A0A316VR91"/>
<feature type="compositionally biased region" description="Basic and acidic residues" evidence="1">
    <location>
        <begin position="261"/>
        <end position="270"/>
    </location>
</feature>
<gene>
    <name evidence="2" type="ORF">IE81DRAFT_236974</name>
</gene>
<dbReference type="GeneID" id="37033060"/>
<protein>
    <submittedName>
        <fullName evidence="2">Uncharacterized protein</fullName>
    </submittedName>
</protein>
<dbReference type="Proteomes" id="UP000245783">
    <property type="component" value="Unassembled WGS sequence"/>
</dbReference>
<sequence>MSSKKNKKGNISGGSRLFSASPSPSPSPSPGTGTGTGTGAANARGRSGTPFSDDDESASAHTPNRRQPAGAHSEDDHLARSQETTWHRRARDLCREHLRTLRAWEMVVREDLAKAVAAVCTSSGSLDDALKLSPSSLIKHSSIASALEDLHSDVQDLQLLLPRLSKLSHKLRQTSFSAQRILTEALDAKGVEFVSAPQWNTWSLDDIVGAVQAQVSVHILQSVHLNMLSQLLIRRGCVAGFASASPDAGVGSAPAPSLHSVEGKGIKDEGQSSSSSASEHSDSDAASRSSSASSRSHTASESESSNNSQASNDASGSRPASRSSSRARSTPSSRASTRTRVLEEWQALRHLRPFAAPSSSSLDRQSLEEICRVEIGRWDVER</sequence>